<evidence type="ECO:0000259" key="13">
    <source>
        <dbReference type="PROSITE" id="PS50885"/>
    </source>
</evidence>
<name>A0ABZ2W2T6_9GAMM</name>
<feature type="transmembrane region" description="Helical" evidence="11">
    <location>
        <begin position="115"/>
        <end position="139"/>
    </location>
</feature>
<dbReference type="PANTHER" id="PTHR45436:SF8">
    <property type="entry name" value="HISTIDINE KINASE"/>
    <property type="match status" value="1"/>
</dbReference>
<evidence type="ECO:0000256" key="9">
    <source>
        <dbReference type="ARBA" id="ARBA00023012"/>
    </source>
</evidence>
<dbReference type="Proteomes" id="UP001475781">
    <property type="component" value="Chromosome"/>
</dbReference>
<keyword evidence="15" id="KW-1185">Reference proteome</keyword>
<proteinExistence type="predicted"/>
<protein>
    <recommendedName>
        <fullName evidence="3">histidine kinase</fullName>
        <ecNumber evidence="3">2.7.13.3</ecNumber>
    </recommendedName>
</protein>
<evidence type="ECO:0000256" key="6">
    <source>
        <dbReference type="ARBA" id="ARBA00022692"/>
    </source>
</evidence>
<dbReference type="Pfam" id="PF00672">
    <property type="entry name" value="HAMP"/>
    <property type="match status" value="1"/>
</dbReference>
<evidence type="ECO:0000256" key="11">
    <source>
        <dbReference type="SAM" id="Phobius"/>
    </source>
</evidence>
<dbReference type="CDD" id="cd00082">
    <property type="entry name" value="HisKA"/>
    <property type="match status" value="1"/>
</dbReference>
<dbReference type="InterPro" id="IPR003660">
    <property type="entry name" value="HAMP_dom"/>
</dbReference>
<sequence>MQLVENAEDQINANLKQQIAEFHSTRSPDTLAALVASEAATTDPRNRIVVFVTSSGQSFGNAQVELHDRQIDLKQRDGSQKLSDEGYVLRKKDVAQGVLIVGESRAPINEIKETLAGVLFLSILPTLVLSLGAGVWMALVSAQRVRHIESTLAQMTRGDLSSRVPHADQNDDLSRIGVGINRMASAQDASMSALRQVSTDIAHDLKTPIQRIFVLLTRLREHLATGTPETDLVDNALTEAERAASVFHSLLSIAQIEGGSAKARFDTVDLAEVLSTFLEIYAPVAEDSGHRLTMARLPDAPAIVRGDRTLLGQLTANLIENALRHTTAGSTISLSVESDQQEILLVVSDDGPGIPEEERRNVLRRLYRLDRSRTTPGNGLGLSLCVAISELHEASLTLLDNNPGLRIEVVFSKPGGGRVNVSLPE</sequence>
<evidence type="ECO:0000256" key="7">
    <source>
        <dbReference type="ARBA" id="ARBA00022777"/>
    </source>
</evidence>
<feature type="domain" description="Histidine kinase" evidence="12">
    <location>
        <begin position="200"/>
        <end position="425"/>
    </location>
</feature>
<dbReference type="RefSeq" id="WP_341581951.1">
    <property type="nucleotide sequence ID" value="NZ_CP101118.1"/>
</dbReference>
<dbReference type="PRINTS" id="PR00344">
    <property type="entry name" value="BCTRLSENSOR"/>
</dbReference>
<evidence type="ECO:0000313" key="15">
    <source>
        <dbReference type="Proteomes" id="UP001475781"/>
    </source>
</evidence>
<dbReference type="EC" id="2.7.13.3" evidence="3"/>
<evidence type="ECO:0000256" key="5">
    <source>
        <dbReference type="ARBA" id="ARBA00022679"/>
    </source>
</evidence>
<dbReference type="Gene3D" id="3.30.565.10">
    <property type="entry name" value="Histidine kinase-like ATPase, C-terminal domain"/>
    <property type="match status" value="1"/>
</dbReference>
<dbReference type="SUPFAM" id="SSF55874">
    <property type="entry name" value="ATPase domain of HSP90 chaperone/DNA topoisomerase II/histidine kinase"/>
    <property type="match status" value="1"/>
</dbReference>
<keyword evidence="6 11" id="KW-0812">Transmembrane</keyword>
<dbReference type="SMART" id="SM00388">
    <property type="entry name" value="HisKA"/>
    <property type="match status" value="1"/>
</dbReference>
<dbReference type="InterPro" id="IPR004358">
    <property type="entry name" value="Sig_transdc_His_kin-like_C"/>
</dbReference>
<feature type="domain" description="HAMP" evidence="13">
    <location>
        <begin position="139"/>
        <end position="192"/>
    </location>
</feature>
<keyword evidence="9" id="KW-0902">Two-component regulatory system</keyword>
<evidence type="ECO:0000256" key="8">
    <source>
        <dbReference type="ARBA" id="ARBA00022989"/>
    </source>
</evidence>
<dbReference type="InterPro" id="IPR003661">
    <property type="entry name" value="HisK_dim/P_dom"/>
</dbReference>
<evidence type="ECO:0000256" key="10">
    <source>
        <dbReference type="ARBA" id="ARBA00023136"/>
    </source>
</evidence>
<keyword evidence="4" id="KW-0597">Phosphoprotein</keyword>
<dbReference type="SUPFAM" id="SSF47384">
    <property type="entry name" value="Homodimeric domain of signal transducing histidine kinase"/>
    <property type="match status" value="1"/>
</dbReference>
<dbReference type="InterPro" id="IPR036890">
    <property type="entry name" value="HATPase_C_sf"/>
</dbReference>
<dbReference type="SMART" id="SM00387">
    <property type="entry name" value="HATPase_c"/>
    <property type="match status" value="1"/>
</dbReference>
<keyword evidence="8 11" id="KW-1133">Transmembrane helix</keyword>
<dbReference type="GO" id="GO:0005524">
    <property type="term" value="F:ATP binding"/>
    <property type="evidence" value="ECO:0007669"/>
    <property type="project" value="UniProtKB-KW"/>
</dbReference>
<keyword evidence="10 11" id="KW-0472">Membrane</keyword>
<dbReference type="Pfam" id="PF00512">
    <property type="entry name" value="HisKA"/>
    <property type="match status" value="1"/>
</dbReference>
<dbReference type="Pfam" id="PF02518">
    <property type="entry name" value="HATPase_c"/>
    <property type="match status" value="1"/>
</dbReference>
<dbReference type="PANTHER" id="PTHR45436">
    <property type="entry name" value="SENSOR HISTIDINE KINASE YKOH"/>
    <property type="match status" value="1"/>
</dbReference>
<dbReference type="InterPro" id="IPR050428">
    <property type="entry name" value="TCS_sensor_his_kinase"/>
</dbReference>
<dbReference type="InterPro" id="IPR005467">
    <property type="entry name" value="His_kinase_dom"/>
</dbReference>
<dbReference type="InterPro" id="IPR036097">
    <property type="entry name" value="HisK_dim/P_sf"/>
</dbReference>
<dbReference type="PROSITE" id="PS50109">
    <property type="entry name" value="HIS_KIN"/>
    <property type="match status" value="1"/>
</dbReference>
<accession>A0ABZ2W2T6</accession>
<evidence type="ECO:0000313" key="14">
    <source>
        <dbReference type="EMBL" id="WZF89063.1"/>
    </source>
</evidence>
<evidence type="ECO:0000256" key="1">
    <source>
        <dbReference type="ARBA" id="ARBA00000085"/>
    </source>
</evidence>
<dbReference type="Gene3D" id="1.10.287.130">
    <property type="match status" value="1"/>
</dbReference>
<evidence type="ECO:0000259" key="12">
    <source>
        <dbReference type="PROSITE" id="PS50109"/>
    </source>
</evidence>
<keyword evidence="7" id="KW-0418">Kinase</keyword>
<reference evidence="14 15" key="1">
    <citation type="submission" date="2022-07" db="EMBL/GenBank/DDBJ databases">
        <title>A copper resistant bacterium isolated from sediment samples of deep sea hydrothermal areas.</title>
        <authorList>
            <person name="Zeng X."/>
        </authorList>
    </citation>
    <scope>NUCLEOTIDE SEQUENCE [LARGE SCALE GENOMIC DNA]</scope>
    <source>
        <strain evidence="15">CuT 6</strain>
    </source>
</reference>
<dbReference type="Gene3D" id="6.10.340.10">
    <property type="match status" value="1"/>
</dbReference>
<dbReference type="InterPro" id="IPR003594">
    <property type="entry name" value="HATPase_dom"/>
</dbReference>
<dbReference type="EMBL" id="CP101118">
    <property type="protein sequence ID" value="WZF89063.1"/>
    <property type="molecule type" value="Genomic_DNA"/>
</dbReference>
<evidence type="ECO:0000256" key="3">
    <source>
        <dbReference type="ARBA" id="ARBA00012438"/>
    </source>
</evidence>
<evidence type="ECO:0000256" key="2">
    <source>
        <dbReference type="ARBA" id="ARBA00004370"/>
    </source>
</evidence>
<comment type="subcellular location">
    <subcellularLocation>
        <location evidence="2">Membrane</location>
    </subcellularLocation>
</comment>
<gene>
    <name evidence="14" type="ORF">NLK58_02280</name>
</gene>
<dbReference type="PROSITE" id="PS50885">
    <property type="entry name" value="HAMP"/>
    <property type="match status" value="1"/>
</dbReference>
<evidence type="ECO:0000256" key="4">
    <source>
        <dbReference type="ARBA" id="ARBA00022553"/>
    </source>
</evidence>
<comment type="catalytic activity">
    <reaction evidence="1">
        <text>ATP + protein L-histidine = ADP + protein N-phospho-L-histidine.</text>
        <dbReference type="EC" id="2.7.13.3"/>
    </reaction>
</comment>
<keyword evidence="14" id="KW-0067">ATP-binding</keyword>
<organism evidence="14 15">
    <name type="scientific">Marinobacter metalliresistant</name>
    <dbReference type="NCBI Taxonomy" id="2961995"/>
    <lineage>
        <taxon>Bacteria</taxon>
        <taxon>Pseudomonadati</taxon>
        <taxon>Pseudomonadota</taxon>
        <taxon>Gammaproteobacteria</taxon>
        <taxon>Pseudomonadales</taxon>
        <taxon>Marinobacteraceae</taxon>
        <taxon>Marinobacter</taxon>
    </lineage>
</organism>
<keyword evidence="14" id="KW-0547">Nucleotide-binding</keyword>
<keyword evidence="5" id="KW-0808">Transferase</keyword>